<sequence length="1013" mass="111187">MWTAYASWSVLLALWTPAVQAIGQASCVSFSPASGSGSSSFSVVSGGRAAPVLVSSDDWPGVQRAANDFVNDIQRVTGVLPTLSNYTGATSGSGSNAVAPIIVGTLGQSSLIAQVVNNTGLDVSCIEGQWEGFFTRQVQNPLPGISSAYVMIGADKRGTIYALYDHSEQFGVSPWYWWADVPTTQNAELYVSSDGCYHGAPTVKYRGIFLNDEAPALTNWAMEKYTNGTGSAATDSPFQAGFYTALFELMLRLKANYLWPAMWSSAFYVDDPLNPYYADLYGIVMGTSHEEPMTRSTPVEWDLYGTGPWDYSVNNASIYPFWVEGAERSKTYETLYTVGMRGAGDLPLAEGQNIQLLEQIVSDQRGILENTFNGTGKTITEIPQMWCLYKEVQGYYEDGMSVPDDITLMWTDDNWGNIRRFPVASEMNRTGGAGVYYHFDYVGDPRNFKWITTSQVSKTYEEMSLAVDREATRIWIVNVGDLKPYEMDIEFFITYGWDSSVWNLDNLDSFVTSWAQREFDVQTSAATQITGIIGNLTRLNARRTPELMNSTVYSLTDYREADNVLAECNSLVQESTQIYNSLPSAYQPAYYELAHHAVLASANLNTMWIYAGRNNLLGSQGRFATNNYADLVQQLFETDYDIETQYHTLLDGKWDHMMDQTHVVYVYWQEPTTNTMPMVTRMQTRKQNIAGVMRIVPEGTMGAWPGDDQYNCAQGYSCPNPTLTLDPYIPVGNRYIDLGAGGPAPFSWTASTNVSWLSVSQTSGSIDPSNLEARVYVSADWSQVSGVDYGQVVFNATTTNPPMPGQTLLSVPVYFVANNSQPTSGFSGFVEGDGGISIEAAHTTRNTSVAGITWTEIPNYGKTVSGITPWPRTGDNGGNFTAGTGPSVEYDFYNFNTIGQAGNVTITTYVSPSLNANGDDRPLGFAIGVDDEAPQSEYFIPYAVPGQMPPQWDGVGGWVADAIVAVPTNFTASPGAHTLKIWMIEPAVVVQKIVIDTGNVRASYLGPPESIMV</sequence>
<feature type="chain" id="PRO_5022958315" description="Gylcosyl hydrolase 115 C-terminal domain-containing protein" evidence="2">
    <location>
        <begin position="22"/>
        <end position="1013"/>
    </location>
</feature>
<name>A0A5C3MRV3_9AGAM</name>
<keyword evidence="2" id="KW-0732">Signal</keyword>
<gene>
    <name evidence="4" type="ORF">OE88DRAFT_560319</name>
</gene>
<feature type="signal peptide" evidence="2">
    <location>
        <begin position="1"/>
        <end position="21"/>
    </location>
</feature>
<keyword evidence="1" id="KW-0378">Hydrolase</keyword>
<evidence type="ECO:0000256" key="1">
    <source>
        <dbReference type="ARBA" id="ARBA00022801"/>
    </source>
</evidence>
<feature type="domain" description="Gylcosyl hydrolase 115 C-terminal" evidence="3">
    <location>
        <begin position="828"/>
        <end position="1009"/>
    </location>
</feature>
<dbReference type="InterPro" id="IPR031924">
    <property type="entry name" value="GH115"/>
</dbReference>
<organism evidence="4 5">
    <name type="scientific">Heliocybe sulcata</name>
    <dbReference type="NCBI Taxonomy" id="5364"/>
    <lineage>
        <taxon>Eukaryota</taxon>
        <taxon>Fungi</taxon>
        <taxon>Dikarya</taxon>
        <taxon>Basidiomycota</taxon>
        <taxon>Agaricomycotina</taxon>
        <taxon>Agaricomycetes</taxon>
        <taxon>Gloeophyllales</taxon>
        <taxon>Gloeophyllaceae</taxon>
        <taxon>Heliocybe</taxon>
    </lineage>
</organism>
<proteinExistence type="predicted"/>
<dbReference type="Gene3D" id="3.20.20.520">
    <property type="entry name" value="Glycosyl hydrolase family 115"/>
    <property type="match status" value="1"/>
</dbReference>
<accession>A0A5C3MRV3</accession>
<dbReference type="PANTHER" id="PTHR37842">
    <property type="match status" value="1"/>
</dbReference>
<evidence type="ECO:0000256" key="2">
    <source>
        <dbReference type="SAM" id="SignalP"/>
    </source>
</evidence>
<dbReference type="InterPro" id="IPR029018">
    <property type="entry name" value="Hex-like_dom2"/>
</dbReference>
<dbReference type="EMBL" id="ML213520">
    <property type="protein sequence ID" value="TFK48219.1"/>
    <property type="molecule type" value="Genomic_DNA"/>
</dbReference>
<protein>
    <recommendedName>
        <fullName evidence="3">Gylcosyl hydrolase 115 C-terminal domain-containing protein</fullName>
    </recommendedName>
</protein>
<evidence type="ECO:0000313" key="4">
    <source>
        <dbReference type="EMBL" id="TFK48219.1"/>
    </source>
</evidence>
<dbReference type="Pfam" id="PF17829">
    <property type="entry name" value="GH115_C"/>
    <property type="match status" value="1"/>
</dbReference>
<dbReference type="STRING" id="5364.A0A5C3MRV3"/>
<dbReference type="Gene3D" id="1.20.58.2150">
    <property type="match status" value="1"/>
</dbReference>
<evidence type="ECO:0000313" key="5">
    <source>
        <dbReference type="Proteomes" id="UP000305948"/>
    </source>
</evidence>
<dbReference type="InterPro" id="IPR042301">
    <property type="entry name" value="GH115_sf"/>
</dbReference>
<reference evidence="4 5" key="1">
    <citation type="journal article" date="2019" name="Nat. Ecol. Evol.">
        <title>Megaphylogeny resolves global patterns of mushroom evolution.</title>
        <authorList>
            <person name="Varga T."/>
            <person name="Krizsan K."/>
            <person name="Foldi C."/>
            <person name="Dima B."/>
            <person name="Sanchez-Garcia M."/>
            <person name="Sanchez-Ramirez S."/>
            <person name="Szollosi G.J."/>
            <person name="Szarkandi J.G."/>
            <person name="Papp V."/>
            <person name="Albert L."/>
            <person name="Andreopoulos W."/>
            <person name="Angelini C."/>
            <person name="Antonin V."/>
            <person name="Barry K.W."/>
            <person name="Bougher N.L."/>
            <person name="Buchanan P."/>
            <person name="Buyck B."/>
            <person name="Bense V."/>
            <person name="Catcheside P."/>
            <person name="Chovatia M."/>
            <person name="Cooper J."/>
            <person name="Damon W."/>
            <person name="Desjardin D."/>
            <person name="Finy P."/>
            <person name="Geml J."/>
            <person name="Haridas S."/>
            <person name="Hughes K."/>
            <person name="Justo A."/>
            <person name="Karasinski D."/>
            <person name="Kautmanova I."/>
            <person name="Kiss B."/>
            <person name="Kocsube S."/>
            <person name="Kotiranta H."/>
            <person name="LaButti K.M."/>
            <person name="Lechner B.E."/>
            <person name="Liimatainen K."/>
            <person name="Lipzen A."/>
            <person name="Lukacs Z."/>
            <person name="Mihaltcheva S."/>
            <person name="Morgado L.N."/>
            <person name="Niskanen T."/>
            <person name="Noordeloos M.E."/>
            <person name="Ohm R.A."/>
            <person name="Ortiz-Santana B."/>
            <person name="Ovrebo C."/>
            <person name="Racz N."/>
            <person name="Riley R."/>
            <person name="Savchenko A."/>
            <person name="Shiryaev A."/>
            <person name="Soop K."/>
            <person name="Spirin V."/>
            <person name="Szebenyi C."/>
            <person name="Tomsovsky M."/>
            <person name="Tulloss R.E."/>
            <person name="Uehling J."/>
            <person name="Grigoriev I.V."/>
            <person name="Vagvolgyi C."/>
            <person name="Papp T."/>
            <person name="Martin F.M."/>
            <person name="Miettinen O."/>
            <person name="Hibbett D.S."/>
            <person name="Nagy L.G."/>
        </authorList>
    </citation>
    <scope>NUCLEOTIDE SEQUENCE [LARGE SCALE GENOMIC DNA]</scope>
    <source>
        <strain evidence="4 5">OMC1185</strain>
    </source>
</reference>
<dbReference type="Proteomes" id="UP000305948">
    <property type="component" value="Unassembled WGS sequence"/>
</dbReference>
<keyword evidence="5" id="KW-1185">Reference proteome</keyword>
<dbReference type="InterPro" id="IPR041437">
    <property type="entry name" value="GH115_C"/>
</dbReference>
<dbReference type="Gene3D" id="2.60.120.1620">
    <property type="match status" value="1"/>
</dbReference>
<dbReference type="OrthoDB" id="4849794at2759"/>
<dbReference type="Pfam" id="PF15979">
    <property type="entry name" value="Glyco_hydro_115"/>
    <property type="match status" value="1"/>
</dbReference>
<dbReference type="AlphaFoldDB" id="A0A5C3MRV3"/>
<dbReference type="GO" id="GO:0016787">
    <property type="term" value="F:hydrolase activity"/>
    <property type="evidence" value="ECO:0007669"/>
    <property type="project" value="UniProtKB-KW"/>
</dbReference>
<dbReference type="PANTHER" id="PTHR37842:SF2">
    <property type="entry name" value="GYLCOSYL HYDROLASE 115 C-TERMINAL DOMAIN-CONTAINING PROTEIN"/>
    <property type="match status" value="1"/>
</dbReference>
<dbReference type="Gene3D" id="3.30.379.10">
    <property type="entry name" value="Chitobiase/beta-hexosaminidase domain 2-like"/>
    <property type="match status" value="1"/>
</dbReference>
<evidence type="ECO:0000259" key="3">
    <source>
        <dbReference type="Pfam" id="PF17829"/>
    </source>
</evidence>